<name>A0A4W5R253_9TELE</name>
<feature type="compositionally biased region" description="Low complexity" evidence="1">
    <location>
        <begin position="123"/>
        <end position="136"/>
    </location>
</feature>
<dbReference type="Gene3D" id="2.30.39.10">
    <property type="entry name" value="Alpha-1-antitrypsin, domain 1"/>
    <property type="match status" value="1"/>
</dbReference>
<dbReference type="Ensembl" id="ENSHHUT00000086632.1">
    <property type="protein sequence ID" value="ENSHHUP00000083996.1"/>
    <property type="gene ID" value="ENSHHUG00000048715.1"/>
</dbReference>
<dbReference type="InterPro" id="IPR023795">
    <property type="entry name" value="Serpin_CS"/>
</dbReference>
<dbReference type="InterPro" id="IPR000215">
    <property type="entry name" value="Serpin_fam"/>
</dbReference>
<organism evidence="3 4">
    <name type="scientific">Hucho hucho</name>
    <name type="common">huchen</name>
    <dbReference type="NCBI Taxonomy" id="62062"/>
    <lineage>
        <taxon>Eukaryota</taxon>
        <taxon>Metazoa</taxon>
        <taxon>Chordata</taxon>
        <taxon>Craniata</taxon>
        <taxon>Vertebrata</taxon>
        <taxon>Euteleostomi</taxon>
        <taxon>Actinopterygii</taxon>
        <taxon>Neopterygii</taxon>
        <taxon>Teleostei</taxon>
        <taxon>Protacanthopterygii</taxon>
        <taxon>Salmoniformes</taxon>
        <taxon>Salmonidae</taxon>
        <taxon>Salmoninae</taxon>
        <taxon>Hucho</taxon>
    </lineage>
</organism>
<reference evidence="4" key="1">
    <citation type="submission" date="2018-06" db="EMBL/GenBank/DDBJ databases">
        <title>Genome assembly of Danube salmon.</title>
        <authorList>
            <person name="Macqueen D.J."/>
            <person name="Gundappa M.K."/>
        </authorList>
    </citation>
    <scope>NUCLEOTIDE SEQUENCE [LARGE SCALE GENOMIC DNA]</scope>
</reference>
<dbReference type="Gene3D" id="3.30.497.10">
    <property type="entry name" value="Antithrombin, subunit I, domain 2"/>
    <property type="match status" value="1"/>
</dbReference>
<feature type="region of interest" description="Disordered" evidence="1">
    <location>
        <begin position="100"/>
        <end position="136"/>
    </location>
</feature>
<evidence type="ECO:0000313" key="3">
    <source>
        <dbReference type="Ensembl" id="ENSHHUP00000083996.1"/>
    </source>
</evidence>
<evidence type="ECO:0000259" key="2">
    <source>
        <dbReference type="Pfam" id="PF00079"/>
    </source>
</evidence>
<dbReference type="GeneTree" id="ENSGT00940000160941"/>
<dbReference type="PANTHER" id="PTHR11461:SF129">
    <property type="entry name" value="SERPIN E3"/>
    <property type="match status" value="1"/>
</dbReference>
<reference evidence="3" key="3">
    <citation type="submission" date="2025-09" db="UniProtKB">
        <authorList>
            <consortium name="Ensembl"/>
        </authorList>
    </citation>
    <scope>IDENTIFICATION</scope>
</reference>
<dbReference type="Proteomes" id="UP000314982">
    <property type="component" value="Unassembled WGS sequence"/>
</dbReference>
<dbReference type="GO" id="GO:0004867">
    <property type="term" value="F:serine-type endopeptidase inhibitor activity"/>
    <property type="evidence" value="ECO:0007669"/>
    <property type="project" value="InterPro"/>
</dbReference>
<accession>A0A4W5R253</accession>
<dbReference type="PANTHER" id="PTHR11461">
    <property type="entry name" value="SERINE PROTEASE INHIBITOR, SERPIN"/>
    <property type="match status" value="1"/>
</dbReference>
<dbReference type="AlphaFoldDB" id="A0A4W5R253"/>
<reference evidence="3" key="2">
    <citation type="submission" date="2025-08" db="UniProtKB">
        <authorList>
            <consortium name="Ensembl"/>
        </authorList>
    </citation>
    <scope>IDENTIFICATION</scope>
</reference>
<keyword evidence="4" id="KW-1185">Reference proteome</keyword>
<dbReference type="PROSITE" id="PS00284">
    <property type="entry name" value="SERPIN"/>
    <property type="match status" value="1"/>
</dbReference>
<sequence>MQNRFNLRVVLPSMGVSDAFNPMAADFTGLSAEDDLYVSDAFHEARIEVTEDGTKAAAATAMVLLKRSRAPVFKADRPFFFLLRQVNTGSVLFMGRVVNPADQAPKDPLTSTLGPPYLHHRTTTLGPLTSTTGPPP</sequence>
<protein>
    <recommendedName>
        <fullName evidence="2">Serpin domain-containing protein</fullName>
    </recommendedName>
</protein>
<dbReference type="Pfam" id="PF00079">
    <property type="entry name" value="Serpin"/>
    <property type="match status" value="1"/>
</dbReference>
<dbReference type="SUPFAM" id="SSF56574">
    <property type="entry name" value="Serpins"/>
    <property type="match status" value="1"/>
</dbReference>
<dbReference type="STRING" id="62062.ENSHHUP00000083996"/>
<dbReference type="GO" id="GO:0005615">
    <property type="term" value="C:extracellular space"/>
    <property type="evidence" value="ECO:0007669"/>
    <property type="project" value="InterPro"/>
</dbReference>
<evidence type="ECO:0000256" key="1">
    <source>
        <dbReference type="SAM" id="MobiDB-lite"/>
    </source>
</evidence>
<dbReference type="InterPro" id="IPR042185">
    <property type="entry name" value="Serpin_sf_2"/>
</dbReference>
<dbReference type="InterPro" id="IPR042178">
    <property type="entry name" value="Serpin_sf_1"/>
</dbReference>
<feature type="domain" description="Serpin" evidence="2">
    <location>
        <begin position="2"/>
        <end position="100"/>
    </location>
</feature>
<dbReference type="InterPro" id="IPR036186">
    <property type="entry name" value="Serpin_sf"/>
</dbReference>
<dbReference type="InterPro" id="IPR023796">
    <property type="entry name" value="Serpin_dom"/>
</dbReference>
<proteinExistence type="predicted"/>
<evidence type="ECO:0000313" key="4">
    <source>
        <dbReference type="Proteomes" id="UP000314982"/>
    </source>
</evidence>